<keyword evidence="2" id="KW-1185">Reference proteome</keyword>
<name>A0AAN9HRF2_CROPI</name>
<evidence type="ECO:0000313" key="1">
    <source>
        <dbReference type="EMBL" id="KAK7246361.1"/>
    </source>
</evidence>
<comment type="caution">
    <text evidence="1">The sequence shown here is derived from an EMBL/GenBank/DDBJ whole genome shotgun (WGS) entry which is preliminary data.</text>
</comment>
<dbReference type="AlphaFoldDB" id="A0AAN9HRF2"/>
<accession>A0AAN9HRF2</accession>
<dbReference type="Proteomes" id="UP001372338">
    <property type="component" value="Unassembled WGS sequence"/>
</dbReference>
<proteinExistence type="predicted"/>
<sequence>MDSVPPWSPKAISTEMRQFQTQLRHFQGQTVWPHTSMKAYNSNIAKLDRKRMNEITKLNNIGHHHDQTKQQPRLYPTNCNRDCKHYGHHGVDCGRCGVKLYVHLFMNPMHFDAVVMQSIATIPEIPYHTTIAGDVVAMDRIATASTHIRPQFEALVGKEFFQYHKLLKPARQQTQETMIRKL</sequence>
<organism evidence="1 2">
    <name type="scientific">Crotalaria pallida</name>
    <name type="common">Smooth rattlebox</name>
    <name type="synonym">Crotalaria striata</name>
    <dbReference type="NCBI Taxonomy" id="3830"/>
    <lineage>
        <taxon>Eukaryota</taxon>
        <taxon>Viridiplantae</taxon>
        <taxon>Streptophyta</taxon>
        <taxon>Embryophyta</taxon>
        <taxon>Tracheophyta</taxon>
        <taxon>Spermatophyta</taxon>
        <taxon>Magnoliopsida</taxon>
        <taxon>eudicotyledons</taxon>
        <taxon>Gunneridae</taxon>
        <taxon>Pentapetalae</taxon>
        <taxon>rosids</taxon>
        <taxon>fabids</taxon>
        <taxon>Fabales</taxon>
        <taxon>Fabaceae</taxon>
        <taxon>Papilionoideae</taxon>
        <taxon>50 kb inversion clade</taxon>
        <taxon>genistoids sensu lato</taxon>
        <taxon>core genistoids</taxon>
        <taxon>Crotalarieae</taxon>
        <taxon>Crotalaria</taxon>
    </lineage>
</organism>
<dbReference type="EMBL" id="JAYWIO010000008">
    <property type="protein sequence ID" value="KAK7246361.1"/>
    <property type="molecule type" value="Genomic_DNA"/>
</dbReference>
<evidence type="ECO:0000313" key="2">
    <source>
        <dbReference type="Proteomes" id="UP001372338"/>
    </source>
</evidence>
<gene>
    <name evidence="1" type="ORF">RIF29_41228</name>
</gene>
<protein>
    <submittedName>
        <fullName evidence="1">Uncharacterized protein</fullName>
    </submittedName>
</protein>
<reference evidence="1 2" key="1">
    <citation type="submission" date="2024-01" db="EMBL/GenBank/DDBJ databases">
        <title>The genomes of 5 underutilized Papilionoideae crops provide insights into root nodulation and disease resistanc.</title>
        <authorList>
            <person name="Yuan L."/>
        </authorList>
    </citation>
    <scope>NUCLEOTIDE SEQUENCE [LARGE SCALE GENOMIC DNA]</scope>
    <source>
        <strain evidence="1">ZHUSHIDOU_FW_LH</strain>
        <tissue evidence="1">Leaf</tissue>
    </source>
</reference>